<protein>
    <submittedName>
        <fullName evidence="1">Uncharacterized protein</fullName>
    </submittedName>
</protein>
<name>A0A6J5S0L9_9CAUD</name>
<sequence>MIEIEVDNGKYKFVAKDGRIEILRFGEKWVDLNEGGKAIIALLAETERLTKTLACEIGDASGAPGTWAWHAEHKEWRRDLGKHGDSYLSVWRNDETGDAPSQCEWKRTDNGYDNEDYGGYAPTMLAAMTAADDGVQE</sequence>
<dbReference type="EMBL" id="LR797331">
    <property type="protein sequence ID" value="CAB4203483.1"/>
    <property type="molecule type" value="Genomic_DNA"/>
</dbReference>
<evidence type="ECO:0000313" key="1">
    <source>
        <dbReference type="EMBL" id="CAB4203483.1"/>
    </source>
</evidence>
<gene>
    <name evidence="1" type="ORF">UFOVP1382_99</name>
</gene>
<organism evidence="1">
    <name type="scientific">uncultured Caudovirales phage</name>
    <dbReference type="NCBI Taxonomy" id="2100421"/>
    <lineage>
        <taxon>Viruses</taxon>
        <taxon>Duplodnaviria</taxon>
        <taxon>Heunggongvirae</taxon>
        <taxon>Uroviricota</taxon>
        <taxon>Caudoviricetes</taxon>
        <taxon>Peduoviridae</taxon>
        <taxon>Maltschvirus</taxon>
        <taxon>Maltschvirus maltsch</taxon>
    </lineage>
</organism>
<accession>A0A6J5S0L9</accession>
<reference evidence="1" key="1">
    <citation type="submission" date="2020-05" db="EMBL/GenBank/DDBJ databases">
        <authorList>
            <person name="Chiriac C."/>
            <person name="Salcher M."/>
            <person name="Ghai R."/>
            <person name="Kavagutti S V."/>
        </authorList>
    </citation>
    <scope>NUCLEOTIDE SEQUENCE</scope>
</reference>
<proteinExistence type="predicted"/>